<dbReference type="Proteomes" id="UP000432350">
    <property type="component" value="Unassembled WGS sequence"/>
</dbReference>
<evidence type="ECO:0000313" key="4">
    <source>
        <dbReference type="Proteomes" id="UP000251241"/>
    </source>
</evidence>
<proteinExistence type="predicted"/>
<sequence>MAETVQPRGPKTTDNNANQTHYYKTLVVAIALGLIGTFIRFVPDVCTALGQQTFLFSAIANIAMIVGALIAFKTVFGILGFGKNRD</sequence>
<evidence type="ECO:0000313" key="5">
    <source>
        <dbReference type="Proteomes" id="UP000432350"/>
    </source>
</evidence>
<feature type="transmembrane region" description="Helical" evidence="1">
    <location>
        <begin position="54"/>
        <end position="81"/>
    </location>
</feature>
<feature type="transmembrane region" description="Helical" evidence="1">
    <location>
        <begin position="21"/>
        <end position="42"/>
    </location>
</feature>
<dbReference type="RefSeq" id="WP_070567197.1">
    <property type="nucleotide sequence ID" value="NZ_CP068086.1"/>
</dbReference>
<organism evidence="2 4">
    <name type="scientific">Sphingobacterium multivorum</name>
    <dbReference type="NCBI Taxonomy" id="28454"/>
    <lineage>
        <taxon>Bacteria</taxon>
        <taxon>Pseudomonadati</taxon>
        <taxon>Bacteroidota</taxon>
        <taxon>Sphingobacteriia</taxon>
        <taxon>Sphingobacteriales</taxon>
        <taxon>Sphingobacteriaceae</taxon>
        <taxon>Sphingobacterium</taxon>
    </lineage>
</organism>
<protein>
    <submittedName>
        <fullName evidence="2">Uncharacterized protein</fullName>
    </submittedName>
</protein>
<name>A0A2X2KS09_SPHMU</name>
<dbReference type="AlphaFoldDB" id="A0A2X2KS09"/>
<keyword evidence="1" id="KW-0472">Membrane</keyword>
<accession>A0A654CXJ1</accession>
<gene>
    <name evidence="2" type="ORF">NCTC11343_01453</name>
    <name evidence="3" type="ORF">SPHINGO8BC_51329</name>
</gene>
<reference evidence="3 5" key="2">
    <citation type="submission" date="2019-10" db="EMBL/GenBank/DDBJ databases">
        <authorList>
            <person name="Karimi E."/>
        </authorList>
    </citation>
    <scope>NUCLEOTIDE SEQUENCE [LARGE SCALE GENOMIC DNA]</scope>
    <source>
        <strain evidence="3">Sphingobacterium sp. 8BC</strain>
    </source>
</reference>
<dbReference type="EMBL" id="UAUU01000005">
    <property type="protein sequence ID" value="SPZ84899.1"/>
    <property type="molecule type" value="Genomic_DNA"/>
</dbReference>
<accession>A0A2X2KS09</accession>
<evidence type="ECO:0000313" key="2">
    <source>
        <dbReference type="EMBL" id="SPZ84899.1"/>
    </source>
</evidence>
<keyword evidence="1" id="KW-0812">Transmembrane</keyword>
<evidence type="ECO:0000256" key="1">
    <source>
        <dbReference type="SAM" id="Phobius"/>
    </source>
</evidence>
<reference evidence="2 4" key="1">
    <citation type="submission" date="2018-06" db="EMBL/GenBank/DDBJ databases">
        <authorList>
            <consortium name="Pathogen Informatics"/>
            <person name="Doyle S."/>
        </authorList>
    </citation>
    <scope>NUCLEOTIDE SEQUENCE [LARGE SCALE GENOMIC DNA]</scope>
    <source>
        <strain evidence="2 4">NCTC11343</strain>
    </source>
</reference>
<dbReference type="Proteomes" id="UP000251241">
    <property type="component" value="Unassembled WGS sequence"/>
</dbReference>
<keyword evidence="1" id="KW-1133">Transmembrane helix</keyword>
<evidence type="ECO:0000313" key="3">
    <source>
        <dbReference type="EMBL" id="VXC98134.1"/>
    </source>
</evidence>
<dbReference type="GeneID" id="97181622"/>
<dbReference type="EMBL" id="CABWMV010000024">
    <property type="protein sequence ID" value="VXC98134.1"/>
    <property type="molecule type" value="Genomic_DNA"/>
</dbReference>